<protein>
    <submittedName>
        <fullName evidence="9">Oxygenase</fullName>
    </submittedName>
</protein>
<dbReference type="InterPro" id="IPR010971">
    <property type="entry name" value="UbiH/COQ6"/>
</dbReference>
<accession>A0A7X3FUU4</accession>
<proteinExistence type="inferred from homology"/>
<dbReference type="PANTHER" id="PTHR43876">
    <property type="entry name" value="UBIQUINONE BIOSYNTHESIS MONOOXYGENASE COQ6, MITOCHONDRIAL"/>
    <property type="match status" value="1"/>
</dbReference>
<evidence type="ECO:0000256" key="4">
    <source>
        <dbReference type="ARBA" id="ARBA00022630"/>
    </source>
</evidence>
<dbReference type="EMBL" id="WSES01000001">
    <property type="protein sequence ID" value="MVW58327.1"/>
    <property type="molecule type" value="Genomic_DNA"/>
</dbReference>
<dbReference type="SUPFAM" id="SSF51905">
    <property type="entry name" value="FAD/NAD(P)-binding domain"/>
    <property type="match status" value="1"/>
</dbReference>
<dbReference type="PRINTS" id="PR00420">
    <property type="entry name" value="RNGMNOXGNASE"/>
</dbReference>
<name>A0A7X3FUU4_9BURK</name>
<dbReference type="PANTHER" id="PTHR43876:SF7">
    <property type="entry name" value="UBIQUINONE BIOSYNTHESIS MONOOXYGENASE COQ6, MITOCHONDRIAL"/>
    <property type="match status" value="1"/>
</dbReference>
<reference evidence="9 10" key="1">
    <citation type="submission" date="2019-12" db="EMBL/GenBank/DDBJ databases">
        <authorList>
            <person name="Li C."/>
            <person name="Zhao J."/>
        </authorList>
    </citation>
    <scope>NUCLEOTIDE SEQUENCE [LARGE SCALE GENOMIC DNA]</scope>
    <source>
        <strain evidence="9 10">NEAU-DD11</strain>
    </source>
</reference>
<keyword evidence="5" id="KW-0274">FAD</keyword>
<evidence type="ECO:0000259" key="8">
    <source>
        <dbReference type="Pfam" id="PF01494"/>
    </source>
</evidence>
<dbReference type="GO" id="GO:0071949">
    <property type="term" value="F:FAD binding"/>
    <property type="evidence" value="ECO:0007669"/>
    <property type="project" value="InterPro"/>
</dbReference>
<evidence type="ECO:0000256" key="1">
    <source>
        <dbReference type="ARBA" id="ARBA00001974"/>
    </source>
</evidence>
<comment type="pathway">
    <text evidence="2">Cofactor biosynthesis; ubiquinone biosynthesis.</text>
</comment>
<dbReference type="GO" id="GO:0016705">
    <property type="term" value="F:oxidoreductase activity, acting on paired donors, with incorporation or reduction of molecular oxygen"/>
    <property type="evidence" value="ECO:0007669"/>
    <property type="project" value="InterPro"/>
</dbReference>
<evidence type="ECO:0000256" key="2">
    <source>
        <dbReference type="ARBA" id="ARBA00004749"/>
    </source>
</evidence>
<evidence type="ECO:0000256" key="6">
    <source>
        <dbReference type="ARBA" id="ARBA00023002"/>
    </source>
</evidence>
<dbReference type="InterPro" id="IPR051205">
    <property type="entry name" value="UbiH/COQ6_monooxygenase"/>
</dbReference>
<dbReference type="UniPathway" id="UPA00232"/>
<evidence type="ECO:0000313" key="9">
    <source>
        <dbReference type="EMBL" id="MVW58327.1"/>
    </source>
</evidence>
<keyword evidence="6" id="KW-0560">Oxidoreductase</keyword>
<dbReference type="Pfam" id="PF01494">
    <property type="entry name" value="FAD_binding_3"/>
    <property type="match status" value="1"/>
</dbReference>
<keyword evidence="7" id="KW-0503">Monooxygenase</keyword>
<keyword evidence="4" id="KW-0285">Flavoprotein</keyword>
<evidence type="ECO:0000313" key="10">
    <source>
        <dbReference type="Proteomes" id="UP000443353"/>
    </source>
</evidence>
<sequence>MIIATGLRSRKTCRAVFGNGQDDMPVPFAGSRPLRRSIMFIMSTHTTSSAHHRNVDRRSDICIVGNGAIAKTAALGLSQAGHSVTLLVPPARPDAPEAPAGGEKPWDVRVYALNHTAHTLLSSLKVWGALDMARVAPVDAMDVQGDGEQGGHLGFDAFGAHAGSLAWIVEDSNLNQALDAALRFAQNVETVTGRACRIVSSAEDVEVELEDGKVLAAQLLVGADGRDSWVRGQCDIGIDYRSYHQRAIVANFACEQPHHNVAYQWFTCKEGIVALLPLPGNKVSLVWSAPDTLADTIMNESLGELAIRLGEYSENKLGLLKPLQPEDVKAIPLALVRPHAITAPRVALIGDAAHAVHPLAGHGMNLGFGDINGLLDTLAARDDHQGLGDERLLARYARARKEDVLLMQLATDGLERLFGANLEPVRVVRNLGLNLLDKLPLVKRRLIAHAMGR</sequence>
<dbReference type="GO" id="GO:0006744">
    <property type="term" value="P:ubiquinone biosynthetic process"/>
    <property type="evidence" value="ECO:0007669"/>
    <property type="project" value="UniProtKB-UniPathway"/>
</dbReference>
<comment type="cofactor">
    <cofactor evidence="1">
        <name>FAD</name>
        <dbReference type="ChEBI" id="CHEBI:57692"/>
    </cofactor>
</comment>
<dbReference type="Gene3D" id="3.50.50.60">
    <property type="entry name" value="FAD/NAD(P)-binding domain"/>
    <property type="match status" value="2"/>
</dbReference>
<comment type="caution">
    <text evidence="9">The sequence shown here is derived from an EMBL/GenBank/DDBJ whole genome shotgun (WGS) entry which is preliminary data.</text>
</comment>
<dbReference type="AlphaFoldDB" id="A0A7X3FUU4"/>
<keyword evidence="10" id="KW-1185">Reference proteome</keyword>
<evidence type="ECO:0000256" key="5">
    <source>
        <dbReference type="ARBA" id="ARBA00022827"/>
    </source>
</evidence>
<dbReference type="NCBIfam" id="TIGR01988">
    <property type="entry name" value="Ubi-OHases"/>
    <property type="match status" value="1"/>
</dbReference>
<dbReference type="InterPro" id="IPR036188">
    <property type="entry name" value="FAD/NAD-bd_sf"/>
</dbReference>
<evidence type="ECO:0000256" key="3">
    <source>
        <dbReference type="ARBA" id="ARBA00005349"/>
    </source>
</evidence>
<evidence type="ECO:0000256" key="7">
    <source>
        <dbReference type="ARBA" id="ARBA00023033"/>
    </source>
</evidence>
<gene>
    <name evidence="9" type="ORF">GPY61_00105</name>
</gene>
<dbReference type="Proteomes" id="UP000443353">
    <property type="component" value="Unassembled WGS sequence"/>
</dbReference>
<feature type="domain" description="FAD-binding" evidence="8">
    <location>
        <begin position="210"/>
        <end position="401"/>
    </location>
</feature>
<comment type="similarity">
    <text evidence="3">Belongs to the UbiH/COQ6 family.</text>
</comment>
<dbReference type="GO" id="GO:0004497">
    <property type="term" value="F:monooxygenase activity"/>
    <property type="evidence" value="ECO:0007669"/>
    <property type="project" value="UniProtKB-KW"/>
</dbReference>
<organism evidence="9 10">
    <name type="scientific">Massilia cellulosiltytica</name>
    <dbReference type="NCBI Taxonomy" id="2683234"/>
    <lineage>
        <taxon>Bacteria</taxon>
        <taxon>Pseudomonadati</taxon>
        <taxon>Pseudomonadota</taxon>
        <taxon>Betaproteobacteria</taxon>
        <taxon>Burkholderiales</taxon>
        <taxon>Oxalobacteraceae</taxon>
        <taxon>Telluria group</taxon>
        <taxon>Massilia</taxon>
    </lineage>
</organism>
<dbReference type="InterPro" id="IPR002938">
    <property type="entry name" value="FAD-bd"/>
</dbReference>